<dbReference type="EMBL" id="SOBK01000018">
    <property type="protein sequence ID" value="TDT81991.1"/>
    <property type="molecule type" value="Genomic_DNA"/>
</dbReference>
<gene>
    <name evidence="1" type="ORF">AWY79_03805</name>
    <name evidence="2" type="ORF">EDC59_11810</name>
</gene>
<name>A0A126QJV4_9BACT</name>
<evidence type="ECO:0000313" key="1">
    <source>
        <dbReference type="EMBL" id="AMK10303.1"/>
    </source>
</evidence>
<evidence type="ECO:0000313" key="3">
    <source>
        <dbReference type="Proteomes" id="UP000055611"/>
    </source>
</evidence>
<dbReference type="OrthoDB" id="5460256at2"/>
<dbReference type="AlphaFoldDB" id="A0A126QJV4"/>
<evidence type="ECO:0000313" key="2">
    <source>
        <dbReference type="EMBL" id="TDT81991.1"/>
    </source>
</evidence>
<reference evidence="1 3" key="1">
    <citation type="journal article" date="2016" name="Front. Microbiol.">
        <title>Genome Sequence of the Piezophilic, Mesophilic Sulfate-Reducing Bacterium Desulfovibrio indicus J2T.</title>
        <authorList>
            <person name="Cao J."/>
            <person name="Maignien L."/>
            <person name="Shao Z."/>
            <person name="Alain K."/>
            <person name="Jebbar M."/>
        </authorList>
    </citation>
    <scope>NUCLEOTIDE SEQUENCE [LARGE SCALE GENOMIC DNA]</scope>
    <source>
        <strain evidence="1 3">J2</strain>
    </source>
</reference>
<dbReference type="RefSeq" id="WP_066800510.1">
    <property type="nucleotide sequence ID" value="NZ_CP014206.1"/>
</dbReference>
<accession>A0A126QJV4</accession>
<dbReference type="Proteomes" id="UP000295506">
    <property type="component" value="Unassembled WGS sequence"/>
</dbReference>
<keyword evidence="3" id="KW-1185">Reference proteome</keyword>
<reference evidence="2 4" key="2">
    <citation type="submission" date="2019-03" db="EMBL/GenBank/DDBJ databases">
        <title>Genomic Encyclopedia of Type Strains, Phase IV (KMG-IV): sequencing the most valuable type-strain genomes for metagenomic binning, comparative biology and taxonomic classification.</title>
        <authorList>
            <person name="Goeker M."/>
        </authorList>
    </citation>
    <scope>NUCLEOTIDE SEQUENCE [LARGE SCALE GENOMIC DNA]</scope>
    <source>
        <strain evidence="2 4">DSM 101483</strain>
    </source>
</reference>
<dbReference type="KEGG" id="dej:AWY79_03805"/>
<organism evidence="2 4">
    <name type="scientific">Pseudodesulfovibrio indicus</name>
    <dbReference type="NCBI Taxonomy" id="1716143"/>
    <lineage>
        <taxon>Bacteria</taxon>
        <taxon>Pseudomonadati</taxon>
        <taxon>Thermodesulfobacteriota</taxon>
        <taxon>Desulfovibrionia</taxon>
        <taxon>Desulfovibrionales</taxon>
        <taxon>Desulfovibrionaceae</taxon>
    </lineage>
</organism>
<sequence>MAVRELDARPEPMASFPDDGTYRWLGLEDGNGPYGVAAIAPRAGYLELHLTVTRWGPGVRRVVARDLEWFKDEARRLGLPKIMGVRADGEGRFDPNLFRFARLFGFTETCVFQTASMNVD</sequence>
<dbReference type="Proteomes" id="UP000055611">
    <property type="component" value="Chromosome"/>
</dbReference>
<evidence type="ECO:0000313" key="4">
    <source>
        <dbReference type="Proteomes" id="UP000295506"/>
    </source>
</evidence>
<dbReference type="EMBL" id="CP014206">
    <property type="protein sequence ID" value="AMK10303.1"/>
    <property type="molecule type" value="Genomic_DNA"/>
</dbReference>
<protein>
    <recommendedName>
        <fullName evidence="5">N-acetyltransferase domain-containing protein</fullName>
    </recommendedName>
</protein>
<evidence type="ECO:0008006" key="5">
    <source>
        <dbReference type="Google" id="ProtNLM"/>
    </source>
</evidence>
<proteinExistence type="predicted"/>